<dbReference type="GO" id="GO:0006289">
    <property type="term" value="P:nucleotide-excision repair"/>
    <property type="evidence" value="ECO:0007669"/>
    <property type="project" value="UniProtKB-UniRule"/>
</dbReference>
<dbReference type="GO" id="GO:0003677">
    <property type="term" value="F:DNA binding"/>
    <property type="evidence" value="ECO:0007669"/>
    <property type="project" value="UniProtKB-UniRule"/>
</dbReference>
<dbReference type="GO" id="GO:0009380">
    <property type="term" value="C:excinuclease repair complex"/>
    <property type="evidence" value="ECO:0007669"/>
    <property type="project" value="InterPro"/>
</dbReference>
<dbReference type="HAMAP" id="MF_00203">
    <property type="entry name" value="UvrC"/>
    <property type="match status" value="1"/>
</dbReference>
<evidence type="ECO:0000256" key="5">
    <source>
        <dbReference type="ARBA" id="ARBA00023204"/>
    </source>
</evidence>
<dbReference type="RefSeq" id="WP_235291204.1">
    <property type="nucleotide sequence ID" value="NZ_BSOH01000014.1"/>
</dbReference>
<feature type="domain" description="GIY-YIG" evidence="8">
    <location>
        <begin position="15"/>
        <end position="94"/>
    </location>
</feature>
<dbReference type="SMART" id="SM00465">
    <property type="entry name" value="GIYc"/>
    <property type="match status" value="1"/>
</dbReference>
<dbReference type="AlphaFoldDB" id="A0AA37SN19"/>
<accession>A0AA37SN19</accession>
<gene>
    <name evidence="7 10" type="primary">uvrC</name>
    <name evidence="10" type="ORF">GCM10007940_21510</name>
</gene>
<dbReference type="InterPro" id="IPR047296">
    <property type="entry name" value="GIY-YIG_UvrC_Cho"/>
</dbReference>
<dbReference type="PANTHER" id="PTHR30562:SF1">
    <property type="entry name" value="UVRABC SYSTEM PROTEIN C"/>
    <property type="match status" value="1"/>
</dbReference>
<dbReference type="Pfam" id="PF08459">
    <property type="entry name" value="UvrC_RNaseH_dom"/>
    <property type="match status" value="1"/>
</dbReference>
<dbReference type="SUPFAM" id="SSF47781">
    <property type="entry name" value="RuvA domain 2-like"/>
    <property type="match status" value="1"/>
</dbReference>
<name>A0AA37SN19_9BACT</name>
<evidence type="ECO:0000256" key="6">
    <source>
        <dbReference type="ARBA" id="ARBA00023236"/>
    </source>
</evidence>
<evidence type="ECO:0000313" key="11">
    <source>
        <dbReference type="Proteomes" id="UP001156666"/>
    </source>
</evidence>
<sequence>MTTEEFRKISPSLPKDPGVYRFLDEDRTILYVGKAKNLKNRLNSYFGVKKHQAYKTKTMVKHAHDIEYTIVETEHDALLLENALIKKNQPRYNVLLKDAKSYTYICIKKERFPRIFFTRNVRKDGSTYLGPYTSKYRTKQIFDLIKNLFPLRTCTLNLSQDNIDEGKFKVCLEYHIKNCKGPCIGEETEEGYNAKVEQIKNILKGNFKPVKDYIKSEMQFFADRMEFEKAQEMKEKLSLFEDYQAKSTVVSQTIKDVDVFTIGSHKDSAFVNYIKIVNGAIIHTDTIELKKNLDEDNEDLLRFAIDRFREKYNSITKEVILSEDIDLLEEDVTVTVPQRGEKKHLLDLSEKNVKYFIMNLKKEETTKQNKQTSAERILKTLQEDLQMDEVPFHIECFDNSNMQGSFPTASCVVFKNAKPSKKDYRHFNVKTVIGPDDFASMTEIVGRRYKRMLAEGESLPQLIIIDGGKGQLSASVKSLKELGILDRVTVIGIAKRLEEIFFPEDPVPIYINKKSESLKLIQQARNEAHRFAITFHRNKRSQNFTKSELHTIPGVGDKTATKLLTEFKSIEKIKNLTLDELTMRTNLKIAQAIYNHFKKQVDESA</sequence>
<comment type="caution">
    <text evidence="10">The sequence shown here is derived from an EMBL/GenBank/DDBJ whole genome shotgun (WGS) entry which is preliminary data.</text>
</comment>
<dbReference type="InterPro" id="IPR041663">
    <property type="entry name" value="DisA/LigA_HHH"/>
</dbReference>
<organism evidence="10 11">
    <name type="scientific">Portibacter lacus</name>
    <dbReference type="NCBI Taxonomy" id="1099794"/>
    <lineage>
        <taxon>Bacteria</taxon>
        <taxon>Pseudomonadati</taxon>
        <taxon>Bacteroidota</taxon>
        <taxon>Saprospiria</taxon>
        <taxon>Saprospirales</taxon>
        <taxon>Haliscomenobacteraceae</taxon>
        <taxon>Portibacter</taxon>
    </lineage>
</organism>
<dbReference type="SUPFAM" id="SSF46600">
    <property type="entry name" value="C-terminal UvrC-binding domain of UvrB"/>
    <property type="match status" value="1"/>
</dbReference>
<keyword evidence="11" id="KW-1185">Reference proteome</keyword>
<dbReference type="InterPro" id="IPR001162">
    <property type="entry name" value="UvrC_RNase_H_dom"/>
</dbReference>
<dbReference type="Proteomes" id="UP001156666">
    <property type="component" value="Unassembled WGS sequence"/>
</dbReference>
<evidence type="ECO:0000259" key="8">
    <source>
        <dbReference type="PROSITE" id="PS50164"/>
    </source>
</evidence>
<dbReference type="Pfam" id="PF01541">
    <property type="entry name" value="GIY-YIG"/>
    <property type="match status" value="1"/>
</dbReference>
<dbReference type="Gene3D" id="3.30.420.340">
    <property type="entry name" value="UvrC, RNAse H endonuclease domain"/>
    <property type="match status" value="1"/>
</dbReference>
<comment type="subcellular location">
    <subcellularLocation>
        <location evidence="7">Cytoplasm</location>
    </subcellularLocation>
</comment>
<evidence type="ECO:0000256" key="7">
    <source>
        <dbReference type="HAMAP-Rule" id="MF_00203"/>
    </source>
</evidence>
<keyword evidence="3 7" id="KW-0228">DNA excision</keyword>
<dbReference type="FunFam" id="3.40.1440.10:FF:000001">
    <property type="entry name" value="UvrABC system protein C"/>
    <property type="match status" value="1"/>
</dbReference>
<comment type="similarity">
    <text evidence="7">Belongs to the UvrC family.</text>
</comment>
<dbReference type="Pfam" id="PF12826">
    <property type="entry name" value="HHH_2"/>
    <property type="match status" value="1"/>
</dbReference>
<dbReference type="EMBL" id="BSOH01000014">
    <property type="protein sequence ID" value="GLR17536.1"/>
    <property type="molecule type" value="Genomic_DNA"/>
</dbReference>
<dbReference type="InterPro" id="IPR035901">
    <property type="entry name" value="GIY-YIG_endonuc_sf"/>
</dbReference>
<keyword evidence="1 7" id="KW-0963">Cytoplasm</keyword>
<comment type="function">
    <text evidence="7">The UvrABC repair system catalyzes the recognition and processing of DNA lesions. UvrC both incises the 5' and 3' sides of the lesion. The N-terminal half is responsible for the 3' incision and the C-terminal half is responsible for the 5' incision.</text>
</comment>
<dbReference type="Gene3D" id="3.40.1440.10">
    <property type="entry name" value="GIY-YIG endonuclease"/>
    <property type="match status" value="1"/>
</dbReference>
<protein>
    <recommendedName>
        <fullName evidence="7">UvrABC system protein C</fullName>
        <shortName evidence="7">Protein UvrC</shortName>
    </recommendedName>
    <alternativeName>
        <fullName evidence="7">Excinuclease ABC subunit C</fullName>
    </alternativeName>
</protein>
<evidence type="ECO:0000256" key="2">
    <source>
        <dbReference type="ARBA" id="ARBA00022763"/>
    </source>
</evidence>
<dbReference type="InterPro" id="IPR004791">
    <property type="entry name" value="UvrC"/>
</dbReference>
<evidence type="ECO:0000256" key="1">
    <source>
        <dbReference type="ARBA" id="ARBA00022490"/>
    </source>
</evidence>
<keyword evidence="5 7" id="KW-0234">DNA repair</keyword>
<reference evidence="10" key="1">
    <citation type="journal article" date="2014" name="Int. J. Syst. Evol. Microbiol.">
        <title>Complete genome sequence of Corynebacterium casei LMG S-19264T (=DSM 44701T), isolated from a smear-ripened cheese.</title>
        <authorList>
            <consortium name="US DOE Joint Genome Institute (JGI-PGF)"/>
            <person name="Walter F."/>
            <person name="Albersmeier A."/>
            <person name="Kalinowski J."/>
            <person name="Ruckert C."/>
        </authorList>
    </citation>
    <scope>NUCLEOTIDE SEQUENCE</scope>
    <source>
        <strain evidence="10">NBRC 108769</strain>
    </source>
</reference>
<dbReference type="InterPro" id="IPR000305">
    <property type="entry name" value="GIY-YIG_endonuc"/>
</dbReference>
<keyword evidence="2 7" id="KW-0227">DNA damage</keyword>
<dbReference type="NCBIfam" id="TIGR00194">
    <property type="entry name" value="uvrC"/>
    <property type="match status" value="1"/>
</dbReference>
<keyword evidence="4 7" id="KW-0267">Excision nuclease</keyword>
<dbReference type="PANTHER" id="PTHR30562">
    <property type="entry name" value="UVRC/OXIDOREDUCTASE"/>
    <property type="match status" value="1"/>
</dbReference>
<dbReference type="InterPro" id="IPR036876">
    <property type="entry name" value="UVR_dom_sf"/>
</dbReference>
<dbReference type="GO" id="GO:0009432">
    <property type="term" value="P:SOS response"/>
    <property type="evidence" value="ECO:0007669"/>
    <property type="project" value="UniProtKB-UniRule"/>
</dbReference>
<dbReference type="InterPro" id="IPR050066">
    <property type="entry name" value="UvrABC_protein_C"/>
</dbReference>
<comment type="subunit">
    <text evidence="7">Interacts with UvrB in an incision complex.</text>
</comment>
<evidence type="ECO:0000256" key="4">
    <source>
        <dbReference type="ARBA" id="ARBA00022881"/>
    </source>
</evidence>
<dbReference type="GO" id="GO:0009381">
    <property type="term" value="F:excinuclease ABC activity"/>
    <property type="evidence" value="ECO:0007669"/>
    <property type="project" value="UniProtKB-UniRule"/>
</dbReference>
<keyword evidence="6 7" id="KW-0742">SOS response</keyword>
<feature type="domain" description="UvrC family homology region profile" evidence="9">
    <location>
        <begin position="268"/>
        <end position="475"/>
    </location>
</feature>
<evidence type="ECO:0000313" key="10">
    <source>
        <dbReference type="EMBL" id="GLR17536.1"/>
    </source>
</evidence>
<evidence type="ECO:0000256" key="3">
    <source>
        <dbReference type="ARBA" id="ARBA00022769"/>
    </source>
</evidence>
<dbReference type="Pfam" id="PF22920">
    <property type="entry name" value="UvrC_RNaseH"/>
    <property type="match status" value="1"/>
</dbReference>
<dbReference type="InterPro" id="IPR038476">
    <property type="entry name" value="UvrC_RNase_H_dom_sf"/>
</dbReference>
<proteinExistence type="inferred from homology"/>
<dbReference type="PROSITE" id="PS50165">
    <property type="entry name" value="UVRC"/>
    <property type="match status" value="1"/>
</dbReference>
<dbReference type="SUPFAM" id="SSF82771">
    <property type="entry name" value="GIY-YIG endonuclease"/>
    <property type="match status" value="1"/>
</dbReference>
<dbReference type="GO" id="GO:0005737">
    <property type="term" value="C:cytoplasm"/>
    <property type="evidence" value="ECO:0007669"/>
    <property type="project" value="UniProtKB-SubCell"/>
</dbReference>
<dbReference type="CDD" id="cd10434">
    <property type="entry name" value="GIY-YIG_UvrC_Cho"/>
    <property type="match status" value="1"/>
</dbReference>
<dbReference type="InterPro" id="IPR010994">
    <property type="entry name" value="RuvA_2-like"/>
</dbReference>
<evidence type="ECO:0000259" key="9">
    <source>
        <dbReference type="PROSITE" id="PS50165"/>
    </source>
</evidence>
<dbReference type="PROSITE" id="PS50164">
    <property type="entry name" value="GIY_YIG"/>
    <property type="match status" value="1"/>
</dbReference>
<reference evidence="10" key="2">
    <citation type="submission" date="2023-01" db="EMBL/GenBank/DDBJ databases">
        <title>Draft genome sequence of Portibacter lacus strain NBRC 108769.</title>
        <authorList>
            <person name="Sun Q."/>
            <person name="Mori K."/>
        </authorList>
    </citation>
    <scope>NUCLEOTIDE SEQUENCE</scope>
    <source>
        <strain evidence="10">NBRC 108769</strain>
    </source>
</reference>
<dbReference type="Gene3D" id="1.10.150.20">
    <property type="entry name" value="5' to 3' exonuclease, C-terminal subdomain"/>
    <property type="match status" value="1"/>
</dbReference>